<evidence type="ECO:0000313" key="2">
    <source>
        <dbReference type="EMBL" id="NEC88007.1"/>
    </source>
</evidence>
<evidence type="ECO:0000256" key="1">
    <source>
        <dbReference type="SAM" id="MobiDB-lite"/>
    </source>
</evidence>
<comment type="caution">
    <text evidence="2">The sequence shown here is derived from an EMBL/GenBank/DDBJ whole genome shotgun (WGS) entry which is preliminary data.</text>
</comment>
<feature type="compositionally biased region" description="Polar residues" evidence="1">
    <location>
        <begin position="27"/>
        <end position="36"/>
    </location>
</feature>
<sequence>MSGAEIEWRVMREPPSGLQRPRAEYQSAETHQQRAQQPIGGAVQQSPRHGQSVNHRPFTIRNVADAVARDFAFIRLDVRNDGPPPGPIGLLHSLVTSGEGRSKNSFTPTAVNFLPFEVIFRKALTKIAHAMTLRAGSDRTKERGFFTHLQHLRKCHLGIASKVLAGIFALP</sequence>
<feature type="compositionally biased region" description="Basic and acidic residues" evidence="1">
    <location>
        <begin position="1"/>
        <end position="12"/>
    </location>
</feature>
<organism evidence="2">
    <name type="scientific">Streptomyces sp. SID12501</name>
    <dbReference type="NCBI Taxonomy" id="2706042"/>
    <lineage>
        <taxon>Bacteria</taxon>
        <taxon>Bacillati</taxon>
        <taxon>Actinomycetota</taxon>
        <taxon>Actinomycetes</taxon>
        <taxon>Kitasatosporales</taxon>
        <taxon>Streptomycetaceae</taxon>
        <taxon>Streptomyces</taxon>
    </lineage>
</organism>
<feature type="region of interest" description="Disordered" evidence="1">
    <location>
        <begin position="1"/>
        <end position="54"/>
    </location>
</feature>
<protein>
    <submittedName>
        <fullName evidence="2">Uncharacterized protein</fullName>
    </submittedName>
</protein>
<feature type="compositionally biased region" description="Polar residues" evidence="1">
    <location>
        <begin position="43"/>
        <end position="54"/>
    </location>
</feature>
<dbReference type="EMBL" id="JAAGLU010000015">
    <property type="protein sequence ID" value="NEC88007.1"/>
    <property type="molecule type" value="Genomic_DNA"/>
</dbReference>
<proteinExistence type="predicted"/>
<name>A0A6B3BUF4_9ACTN</name>
<accession>A0A6B3BUF4</accession>
<dbReference type="AlphaFoldDB" id="A0A6B3BUF4"/>
<reference evidence="2" key="1">
    <citation type="submission" date="2020-01" db="EMBL/GenBank/DDBJ databases">
        <title>Insect and environment-associated Actinomycetes.</title>
        <authorList>
            <person name="Currrie C."/>
            <person name="Chevrette M."/>
            <person name="Carlson C."/>
            <person name="Stubbendieck R."/>
            <person name="Wendt-Pienkowski E."/>
        </authorList>
    </citation>
    <scope>NUCLEOTIDE SEQUENCE</scope>
    <source>
        <strain evidence="2">SID12501</strain>
    </source>
</reference>
<dbReference type="RefSeq" id="WP_164316130.1">
    <property type="nucleotide sequence ID" value="NZ_JAAGLU010000015.1"/>
</dbReference>
<gene>
    <name evidence="2" type="ORF">G3I71_19730</name>
</gene>